<reference evidence="1 2" key="1">
    <citation type="journal article" date="2007" name="PLoS ONE">
        <title>Analysis of the neurotoxin complex genes in Clostridium botulinum A1-A4 and B1 strains: BoNT/A3, /Ba4 and /B1 clusters are located within plasmids.</title>
        <authorList>
            <person name="Smith T.J."/>
            <person name="Hill K.K."/>
            <person name="Foley B.T."/>
            <person name="Detter J.C."/>
            <person name="Munk A.C."/>
            <person name="Bruce D.C."/>
            <person name="Doggett N.A."/>
            <person name="Smith L.A."/>
            <person name="Marks J.D."/>
            <person name="Xie G."/>
            <person name="Brettin T.S."/>
        </authorList>
    </citation>
    <scope>NUCLEOTIDE SEQUENCE [LARGE SCALE GENOMIC DNA]</scope>
    <source>
        <strain evidence="2">Okra / Type B1</strain>
    </source>
</reference>
<dbReference type="GO" id="GO:0045892">
    <property type="term" value="P:negative regulation of DNA-templated transcription"/>
    <property type="evidence" value="ECO:0007669"/>
    <property type="project" value="TreeGrafter"/>
</dbReference>
<accession>B1IMR2</accession>
<dbReference type="KEGG" id="cbb:CLD_2728"/>
<organism evidence="1 2">
    <name type="scientific">Clostridium botulinum (strain Okra / Type B1)</name>
    <dbReference type="NCBI Taxonomy" id="498213"/>
    <lineage>
        <taxon>Bacteria</taxon>
        <taxon>Bacillati</taxon>
        <taxon>Bacillota</taxon>
        <taxon>Clostridia</taxon>
        <taxon>Eubacteriales</taxon>
        <taxon>Clostridiaceae</taxon>
        <taxon>Clostridium</taxon>
    </lineage>
</organism>
<name>B1IMR2_CLOBK</name>
<dbReference type="Gene3D" id="1.20.120.330">
    <property type="entry name" value="Nucleotidyltransferases domain 2"/>
    <property type="match status" value="1"/>
</dbReference>
<dbReference type="PANTHER" id="PTHR37941:SF1">
    <property type="entry name" value="FUMARASE E-RELATED"/>
    <property type="match status" value="1"/>
</dbReference>
<dbReference type="InterPro" id="IPR038026">
    <property type="entry name" value="MtlR-like_sf"/>
</dbReference>
<proteinExistence type="predicted"/>
<dbReference type="HOGENOM" id="CLU_1198071_0_0_9"/>
<dbReference type="PANTHER" id="PTHR37941">
    <property type="entry name" value="FUMARASE E-RELATED"/>
    <property type="match status" value="1"/>
</dbReference>
<sequence length="231" mass="26593">MYEKMDDIKKLIATSMAEEFNEFTKDILPKEAQVYMENELPKIMQETMKFRSSLTEETDRGCALISASFLDKQLEELIKSYLVNDTNIVNNIFSSNGALGTFSSRIDMAYLLGLIGKKARRDLHIIRKIRNEFGHNPEPISFDTQSIQNRCVELYYYNLTNYDNDSISSRKRFIKSVCGILGRMKGKMIDINHIDLESDANFSKEKQKFNSELGLLIVTNSLKKVLDTIND</sequence>
<dbReference type="Proteomes" id="UP000008541">
    <property type="component" value="Chromosome"/>
</dbReference>
<protein>
    <submittedName>
        <fullName evidence="1">Probable mannitol operon repressor</fullName>
    </submittedName>
</protein>
<evidence type="ECO:0000313" key="1">
    <source>
        <dbReference type="EMBL" id="ACA44458.1"/>
    </source>
</evidence>
<gene>
    <name evidence="1" type="ordered locus">CLD_2728</name>
</gene>
<dbReference type="SUPFAM" id="SSF158668">
    <property type="entry name" value="MtlR-like"/>
    <property type="match status" value="1"/>
</dbReference>
<dbReference type="RefSeq" id="WP_004451858.1">
    <property type="nucleotide sequence ID" value="NC_010516.1"/>
</dbReference>
<evidence type="ECO:0000313" key="2">
    <source>
        <dbReference type="Proteomes" id="UP000008541"/>
    </source>
</evidence>
<dbReference type="AlphaFoldDB" id="B1IMR2"/>
<dbReference type="InterPro" id="IPR007761">
    <property type="entry name" value="MtlR-like"/>
</dbReference>
<dbReference type="EMBL" id="CP000939">
    <property type="protein sequence ID" value="ACA44458.1"/>
    <property type="molecule type" value="Genomic_DNA"/>
</dbReference>